<dbReference type="EMBL" id="CP000850">
    <property type="protein sequence ID" value="ABV96514.1"/>
    <property type="molecule type" value="Genomic_DNA"/>
</dbReference>
<gene>
    <name evidence="1" type="ordered locus">Sare_0586</name>
</gene>
<dbReference type="GO" id="GO:0000287">
    <property type="term" value="F:magnesium ion binding"/>
    <property type="evidence" value="ECO:0007669"/>
    <property type="project" value="TreeGrafter"/>
</dbReference>
<dbReference type="PROSITE" id="PS01229">
    <property type="entry name" value="COF_2"/>
    <property type="match status" value="1"/>
</dbReference>
<dbReference type="PANTHER" id="PTHR10000">
    <property type="entry name" value="PHOSPHOSERINE PHOSPHATASE"/>
    <property type="match status" value="1"/>
</dbReference>
<dbReference type="InterPro" id="IPR036412">
    <property type="entry name" value="HAD-like_sf"/>
</dbReference>
<proteinExistence type="predicted"/>
<dbReference type="HOGENOM" id="CLU_044146_0_1_11"/>
<dbReference type="InterPro" id="IPR023214">
    <property type="entry name" value="HAD_sf"/>
</dbReference>
<dbReference type="NCBIfam" id="TIGR01484">
    <property type="entry name" value="HAD-SF-IIB"/>
    <property type="match status" value="1"/>
</dbReference>
<dbReference type="GO" id="GO:0005829">
    <property type="term" value="C:cytosol"/>
    <property type="evidence" value="ECO:0007669"/>
    <property type="project" value="TreeGrafter"/>
</dbReference>
<dbReference type="InterPro" id="IPR006379">
    <property type="entry name" value="HAD-SF_hydro_IIB"/>
</dbReference>
<dbReference type="KEGG" id="saq:Sare_0586"/>
<dbReference type="Gene3D" id="3.30.1240.10">
    <property type="match status" value="1"/>
</dbReference>
<reference evidence="1" key="1">
    <citation type="submission" date="2007-10" db="EMBL/GenBank/DDBJ databases">
        <title>Complete sequence of Salinispora arenicola CNS-205.</title>
        <authorList>
            <consortium name="US DOE Joint Genome Institute"/>
            <person name="Copeland A."/>
            <person name="Lucas S."/>
            <person name="Lapidus A."/>
            <person name="Barry K."/>
            <person name="Glavina del Rio T."/>
            <person name="Dalin E."/>
            <person name="Tice H."/>
            <person name="Pitluck S."/>
            <person name="Foster B."/>
            <person name="Schmutz J."/>
            <person name="Larimer F."/>
            <person name="Land M."/>
            <person name="Hauser L."/>
            <person name="Kyrpides N."/>
            <person name="Ivanova N."/>
            <person name="Jensen P.R."/>
            <person name="Moore B.S."/>
            <person name="Penn K."/>
            <person name="Jenkins C."/>
            <person name="Udwary D."/>
            <person name="Xiang L."/>
            <person name="Gontang E."/>
            <person name="Richardson P."/>
        </authorList>
    </citation>
    <scope>NUCLEOTIDE SEQUENCE [LARGE SCALE GENOMIC DNA]</scope>
    <source>
        <strain evidence="1">CNS-205</strain>
    </source>
</reference>
<dbReference type="PANTHER" id="PTHR10000:SF8">
    <property type="entry name" value="HAD SUPERFAMILY HYDROLASE-LIKE, TYPE 3"/>
    <property type="match status" value="1"/>
</dbReference>
<accession>A8M144</accession>
<organism evidence="1">
    <name type="scientific">Salinispora arenicola (strain CNS-205)</name>
    <dbReference type="NCBI Taxonomy" id="391037"/>
    <lineage>
        <taxon>Bacteria</taxon>
        <taxon>Bacillati</taxon>
        <taxon>Actinomycetota</taxon>
        <taxon>Actinomycetes</taxon>
        <taxon>Micromonosporales</taxon>
        <taxon>Micromonosporaceae</taxon>
        <taxon>Salinispora</taxon>
    </lineage>
</organism>
<evidence type="ECO:0000313" key="1">
    <source>
        <dbReference type="EMBL" id="ABV96514.1"/>
    </source>
</evidence>
<dbReference type="STRING" id="391037.Sare_0586"/>
<name>A8M144_SALAI</name>
<dbReference type="Pfam" id="PF08282">
    <property type="entry name" value="Hydrolase_3"/>
    <property type="match status" value="2"/>
</dbReference>
<keyword evidence="1" id="KW-0378">Hydrolase</keyword>
<sequence>MSRLLGLDLDGTLLDPDGTVTARVAEALQRAVDAGFAIAILTARPARDVPASVRDRIPTAACWAYSNGTLVQATGDARPRRLAGLAPHTVRWLLHELTAVAPDWTFAADLADATVARVPFPTRETRPWNNVRHVAELTLTEPASKILVRTGAPVGPAEVARVQEVIRDRGEATASGGWYVEINPTGAGKAPALRWVATALGVPMRQVTAVGDGLNDLPMLAAAGRSAAPANATEAVRGAVDHLLPGNHEDAVAVLVDLLLAGDGARPAAVAD</sequence>
<dbReference type="PATRIC" id="fig|391037.6.peg.599"/>
<dbReference type="SUPFAM" id="SSF56784">
    <property type="entry name" value="HAD-like"/>
    <property type="match status" value="1"/>
</dbReference>
<dbReference type="eggNOG" id="COG0561">
    <property type="taxonomic scope" value="Bacteria"/>
</dbReference>
<dbReference type="AlphaFoldDB" id="A8M144"/>
<dbReference type="OrthoDB" id="3180855at2"/>
<dbReference type="Gene3D" id="3.40.50.1000">
    <property type="entry name" value="HAD superfamily/HAD-like"/>
    <property type="match status" value="1"/>
</dbReference>
<protein>
    <submittedName>
        <fullName evidence="1">HAD-superfamily hydrolase, subfamily IIB</fullName>
    </submittedName>
</protein>
<dbReference type="GO" id="GO:0016791">
    <property type="term" value="F:phosphatase activity"/>
    <property type="evidence" value="ECO:0007669"/>
    <property type="project" value="TreeGrafter"/>
</dbReference>